<evidence type="ECO:0000259" key="1">
    <source>
        <dbReference type="Pfam" id="PF13614"/>
    </source>
</evidence>
<dbReference type="Gene3D" id="1.10.1220.10">
    <property type="entry name" value="Met repressor-like"/>
    <property type="match status" value="1"/>
</dbReference>
<evidence type="ECO:0000313" key="2">
    <source>
        <dbReference type="EMBL" id="MFC5150008.1"/>
    </source>
</evidence>
<feature type="domain" description="AAA" evidence="1">
    <location>
        <begin position="118"/>
        <end position="299"/>
    </location>
</feature>
<organism evidence="2 3">
    <name type="scientific">Streptomyces aureoversilis</name>
    <dbReference type="NCBI Taxonomy" id="67277"/>
    <lineage>
        <taxon>Bacteria</taxon>
        <taxon>Bacillati</taxon>
        <taxon>Actinomycetota</taxon>
        <taxon>Actinomycetes</taxon>
        <taxon>Kitasatosporales</taxon>
        <taxon>Streptomycetaceae</taxon>
        <taxon>Streptomyces</taxon>
    </lineage>
</organism>
<dbReference type="PANTHER" id="PTHR13696:SF99">
    <property type="entry name" value="COBYRINIC ACID AC-DIAMIDE SYNTHASE"/>
    <property type="match status" value="1"/>
</dbReference>
<gene>
    <name evidence="2" type="ORF">ACFPP6_35795</name>
</gene>
<keyword evidence="3" id="KW-1185">Reference proteome</keyword>
<dbReference type="SUPFAM" id="SSF47598">
    <property type="entry name" value="Ribbon-helix-helix"/>
    <property type="match status" value="1"/>
</dbReference>
<comment type="caution">
    <text evidence="2">The sequence shown here is derived from an EMBL/GenBank/DDBJ whole genome shotgun (WGS) entry which is preliminary data.</text>
</comment>
<name>A0ABW0A8B2_9ACTN</name>
<dbReference type="PANTHER" id="PTHR13696">
    <property type="entry name" value="P-LOOP CONTAINING NUCLEOSIDE TRIPHOSPHATE HYDROLASE"/>
    <property type="match status" value="1"/>
</dbReference>
<dbReference type="Proteomes" id="UP001596222">
    <property type="component" value="Unassembled WGS sequence"/>
</dbReference>
<sequence length="378" mass="40909">MTDDQSGSDREKVVSKLPQDLRQRLKVRAAELGIDIQDAVTDGVTRWLEHDAPLQTVDTAGAENWATWLPIGLYGRLKDKATQRSLPYVQGVAQAVTLWLDLHSAATVPSGDPQRKIVVNQKGGVGKTAVSAGIAQALAEAGKRVLVVDYDPQGHLTKQLGIPPLTVGGDSLVKHMIGEATGKIVDLLVPVEGERFDGRLLVLPSCQDAFLLDVRLGPIRASERALERALKPLEEGVDVVIIDGPPSLGLGVDAALYYGRRRSGERHGVSGVLIPVEAEDSSADAFEMLTNQIAALDEDFGAQVDYLGIVVNKYDARRGYVATSSLELWQSLGEPRVVGVIPDLREQREAVRVKRPLLDYAPSCKQAIILRDIAKEIS</sequence>
<dbReference type="InterPro" id="IPR050678">
    <property type="entry name" value="DNA_Partitioning_ATPase"/>
</dbReference>
<dbReference type="InterPro" id="IPR027417">
    <property type="entry name" value="P-loop_NTPase"/>
</dbReference>
<reference evidence="3" key="1">
    <citation type="journal article" date="2019" name="Int. J. Syst. Evol. Microbiol.">
        <title>The Global Catalogue of Microorganisms (GCM) 10K type strain sequencing project: providing services to taxonomists for standard genome sequencing and annotation.</title>
        <authorList>
            <consortium name="The Broad Institute Genomics Platform"/>
            <consortium name="The Broad Institute Genome Sequencing Center for Infectious Disease"/>
            <person name="Wu L."/>
            <person name="Ma J."/>
        </authorList>
    </citation>
    <scope>NUCLEOTIDE SEQUENCE [LARGE SCALE GENOMIC DNA]</scope>
    <source>
        <strain evidence="3">CGMCC 4.1641</strain>
    </source>
</reference>
<dbReference type="InterPro" id="IPR010985">
    <property type="entry name" value="Ribbon_hlx_hlx"/>
</dbReference>
<dbReference type="RefSeq" id="WP_382051068.1">
    <property type="nucleotide sequence ID" value="NZ_JBHSKJ010000039.1"/>
</dbReference>
<protein>
    <submittedName>
        <fullName evidence="2">ParA family protein</fullName>
    </submittedName>
</protein>
<dbReference type="SUPFAM" id="SSF52540">
    <property type="entry name" value="P-loop containing nucleoside triphosphate hydrolases"/>
    <property type="match status" value="1"/>
</dbReference>
<dbReference type="InterPro" id="IPR025669">
    <property type="entry name" value="AAA_dom"/>
</dbReference>
<proteinExistence type="predicted"/>
<dbReference type="InterPro" id="IPR013321">
    <property type="entry name" value="Arc_rbn_hlx_hlx"/>
</dbReference>
<dbReference type="CDD" id="cd02042">
    <property type="entry name" value="ParAB_family"/>
    <property type="match status" value="1"/>
</dbReference>
<evidence type="ECO:0000313" key="3">
    <source>
        <dbReference type="Proteomes" id="UP001596222"/>
    </source>
</evidence>
<accession>A0ABW0A8B2</accession>
<dbReference type="Pfam" id="PF13614">
    <property type="entry name" value="AAA_31"/>
    <property type="match status" value="1"/>
</dbReference>
<dbReference type="Gene3D" id="3.40.50.300">
    <property type="entry name" value="P-loop containing nucleotide triphosphate hydrolases"/>
    <property type="match status" value="1"/>
</dbReference>
<dbReference type="EMBL" id="JBHSKJ010000039">
    <property type="protein sequence ID" value="MFC5150008.1"/>
    <property type="molecule type" value="Genomic_DNA"/>
</dbReference>